<name>A0A7W8HBX2_9FIRM</name>
<sequence>MRKYFFGRIGMVCAIICAILLMLRLSYTILYNRSLTKDFVPDDWITEYQDHSSMDEMDIEKIVDSYFSVSPLNAPLDQSVVLDRDIYYYSEPDGDSQILCKLNAGERYFIYGDFLTLQPRTLSLPTYDQGWRYALPLITEEQYRKLDYLSGLPVWVRGEGPYISEQYGYIRTEDMIYLIRNFQRQSADYSWMDEIRWLFDDRYALGHLYGADQLLWEEGVYLSPDLPISFWRLPEILLLLLIVSGIAKAAVCAAVKRR</sequence>
<dbReference type="Proteomes" id="UP000543642">
    <property type="component" value="Unassembled WGS sequence"/>
</dbReference>
<gene>
    <name evidence="2" type="ORF">HNP82_002689</name>
</gene>
<comment type="caution">
    <text evidence="2">The sequence shown here is derived from an EMBL/GenBank/DDBJ whole genome shotgun (WGS) entry which is preliminary data.</text>
</comment>
<keyword evidence="3" id="KW-1185">Reference proteome</keyword>
<evidence type="ECO:0000256" key="1">
    <source>
        <dbReference type="SAM" id="Phobius"/>
    </source>
</evidence>
<keyword evidence="1" id="KW-0812">Transmembrane</keyword>
<protein>
    <submittedName>
        <fullName evidence="2">Uncharacterized protein</fullName>
    </submittedName>
</protein>
<organism evidence="2 3">
    <name type="scientific">Catenibacillus scindens</name>
    <dbReference type="NCBI Taxonomy" id="673271"/>
    <lineage>
        <taxon>Bacteria</taxon>
        <taxon>Bacillati</taxon>
        <taxon>Bacillota</taxon>
        <taxon>Clostridia</taxon>
        <taxon>Lachnospirales</taxon>
        <taxon>Lachnospiraceae</taxon>
        <taxon>Catenibacillus</taxon>
    </lineage>
</organism>
<evidence type="ECO:0000313" key="3">
    <source>
        <dbReference type="Proteomes" id="UP000543642"/>
    </source>
</evidence>
<keyword evidence="1" id="KW-1133">Transmembrane helix</keyword>
<keyword evidence="1" id="KW-0472">Membrane</keyword>
<proteinExistence type="predicted"/>
<accession>A0A7W8HBX2</accession>
<feature type="transmembrane region" description="Helical" evidence="1">
    <location>
        <begin position="236"/>
        <end position="255"/>
    </location>
</feature>
<dbReference type="AlphaFoldDB" id="A0A7W8HBX2"/>
<reference evidence="2 3" key="1">
    <citation type="submission" date="2020-08" db="EMBL/GenBank/DDBJ databases">
        <title>Genomic Encyclopedia of Type Strains, Phase IV (KMG-IV): sequencing the most valuable type-strain genomes for metagenomic binning, comparative biology and taxonomic classification.</title>
        <authorList>
            <person name="Goeker M."/>
        </authorList>
    </citation>
    <scope>NUCLEOTIDE SEQUENCE [LARGE SCALE GENOMIC DNA]</scope>
    <source>
        <strain evidence="2 3">DSM 106146</strain>
    </source>
</reference>
<dbReference type="EMBL" id="JACHFW010000012">
    <property type="protein sequence ID" value="MBB5265543.1"/>
    <property type="molecule type" value="Genomic_DNA"/>
</dbReference>
<dbReference type="RefSeq" id="WP_183775487.1">
    <property type="nucleotide sequence ID" value="NZ_JACHFW010000012.1"/>
</dbReference>
<evidence type="ECO:0000313" key="2">
    <source>
        <dbReference type="EMBL" id="MBB5265543.1"/>
    </source>
</evidence>